<evidence type="ECO:0000313" key="3">
    <source>
        <dbReference type="Proteomes" id="UP000663844"/>
    </source>
</evidence>
<proteinExistence type="predicted"/>
<dbReference type="Proteomes" id="UP000663844">
    <property type="component" value="Unassembled WGS sequence"/>
</dbReference>
<feature type="non-terminal residue" evidence="2">
    <location>
        <position position="1"/>
    </location>
</feature>
<dbReference type="GO" id="GO:0005085">
    <property type="term" value="F:guanyl-nucleotide exchange factor activity"/>
    <property type="evidence" value="ECO:0007669"/>
    <property type="project" value="UniProtKB-KW"/>
</dbReference>
<reference evidence="2" key="1">
    <citation type="submission" date="2021-02" db="EMBL/GenBank/DDBJ databases">
        <authorList>
            <person name="Nowell W R."/>
        </authorList>
    </citation>
    <scope>NUCLEOTIDE SEQUENCE</scope>
</reference>
<dbReference type="PANTHER" id="PTHR22826">
    <property type="entry name" value="RHO GUANINE EXCHANGE FACTOR-RELATED"/>
    <property type="match status" value="1"/>
</dbReference>
<accession>A0A820N8S8</accession>
<gene>
    <name evidence="2" type="ORF">OXD698_LOCUS50651</name>
</gene>
<evidence type="ECO:0000256" key="1">
    <source>
        <dbReference type="ARBA" id="ARBA00022658"/>
    </source>
</evidence>
<evidence type="ECO:0000313" key="2">
    <source>
        <dbReference type="EMBL" id="CAF4386411.1"/>
    </source>
</evidence>
<dbReference type="EMBL" id="CAJOAZ010024648">
    <property type="protein sequence ID" value="CAF4386411.1"/>
    <property type="molecule type" value="Genomic_DNA"/>
</dbReference>
<keyword evidence="1" id="KW-0344">Guanine-nucleotide releasing factor</keyword>
<comment type="caution">
    <text evidence="2">The sequence shown here is derived from an EMBL/GenBank/DDBJ whole genome shotgun (WGS) entry which is preliminary data.</text>
</comment>
<dbReference type="PANTHER" id="PTHR22826:SF211">
    <property type="entry name" value="LD43457P"/>
    <property type="match status" value="1"/>
</dbReference>
<sequence length="93" mass="10902">HIYQETSLNVLSIADLLHERFAFVTGGTSHQCPILIFPDNPYNELTQEKYKKLVTYLTQIPNENERQLGFVVIIDRRLDKWMSVKSIMSYIDN</sequence>
<organism evidence="2 3">
    <name type="scientific">Adineta steineri</name>
    <dbReference type="NCBI Taxonomy" id="433720"/>
    <lineage>
        <taxon>Eukaryota</taxon>
        <taxon>Metazoa</taxon>
        <taxon>Spiralia</taxon>
        <taxon>Gnathifera</taxon>
        <taxon>Rotifera</taxon>
        <taxon>Eurotatoria</taxon>
        <taxon>Bdelloidea</taxon>
        <taxon>Adinetida</taxon>
        <taxon>Adinetidae</taxon>
        <taxon>Adineta</taxon>
    </lineage>
</organism>
<name>A0A820N8S8_9BILA</name>
<dbReference type="InterPro" id="IPR051336">
    <property type="entry name" value="RhoGEF_Guanine_NuclExch_SF"/>
</dbReference>
<protein>
    <submittedName>
        <fullName evidence="2">Uncharacterized protein</fullName>
    </submittedName>
</protein>
<dbReference type="AlphaFoldDB" id="A0A820N8S8"/>
<dbReference type="GO" id="GO:0005737">
    <property type="term" value="C:cytoplasm"/>
    <property type="evidence" value="ECO:0007669"/>
    <property type="project" value="TreeGrafter"/>
</dbReference>